<feature type="signal peptide" evidence="1">
    <location>
        <begin position="1"/>
        <end position="19"/>
    </location>
</feature>
<proteinExistence type="predicted"/>
<comment type="caution">
    <text evidence="2">The sequence shown here is derived from an EMBL/GenBank/DDBJ whole genome shotgun (WGS) entry which is preliminary data.</text>
</comment>
<keyword evidence="1" id="KW-0732">Signal</keyword>
<dbReference type="RefSeq" id="WP_120385287.1">
    <property type="nucleotide sequence ID" value="NZ_RAXT01000084.1"/>
</dbReference>
<gene>
    <name evidence="2" type="ORF">D7V20_17935</name>
</gene>
<sequence>MKKSITTVSIILLTLVLSACDSKEKKAFIRGCAEGLADKSICSCAYDKLNDDATKMYGKEWGTNPAILQDERFFYALQKAAMQCE</sequence>
<evidence type="ECO:0000313" key="2">
    <source>
        <dbReference type="EMBL" id="RKG33449.1"/>
    </source>
</evidence>
<evidence type="ECO:0000256" key="1">
    <source>
        <dbReference type="SAM" id="SignalP"/>
    </source>
</evidence>
<evidence type="ECO:0000313" key="3">
    <source>
        <dbReference type="Proteomes" id="UP000280405"/>
    </source>
</evidence>
<protein>
    <recommendedName>
        <fullName evidence="4">Lipoprotein</fullName>
    </recommendedName>
</protein>
<evidence type="ECO:0008006" key="4">
    <source>
        <dbReference type="Google" id="ProtNLM"/>
    </source>
</evidence>
<dbReference type="PROSITE" id="PS51257">
    <property type="entry name" value="PROKAR_LIPOPROTEIN"/>
    <property type="match status" value="1"/>
</dbReference>
<organism evidence="2 3">
    <name type="scientific">Acinetobacter rongchengensis</name>
    <dbReference type="NCBI Taxonomy" id="2419601"/>
    <lineage>
        <taxon>Bacteria</taxon>
        <taxon>Pseudomonadati</taxon>
        <taxon>Pseudomonadota</taxon>
        <taxon>Gammaproteobacteria</taxon>
        <taxon>Moraxellales</taxon>
        <taxon>Moraxellaceae</taxon>
        <taxon>Acinetobacter</taxon>
    </lineage>
</organism>
<accession>A0A3A8EH05</accession>
<reference evidence="2 3" key="1">
    <citation type="submission" date="2018-09" db="EMBL/GenBank/DDBJ databases">
        <title>The draft genome of Acinetobacter spp. strains.</title>
        <authorList>
            <person name="Qin J."/>
            <person name="Feng Y."/>
            <person name="Zong Z."/>
        </authorList>
    </citation>
    <scope>NUCLEOTIDE SEQUENCE [LARGE SCALE GENOMIC DNA]</scope>
    <source>
        <strain evidence="2 3">WCHAc060115</strain>
    </source>
</reference>
<dbReference type="OrthoDB" id="6636552at2"/>
<dbReference type="EMBL" id="RAXT01000084">
    <property type="protein sequence ID" value="RKG33449.1"/>
    <property type="molecule type" value="Genomic_DNA"/>
</dbReference>
<keyword evidence="3" id="KW-1185">Reference proteome</keyword>
<name>A0A3A8EH05_9GAMM</name>
<dbReference type="AlphaFoldDB" id="A0A3A8EH05"/>
<dbReference type="Proteomes" id="UP000280405">
    <property type="component" value="Unassembled WGS sequence"/>
</dbReference>
<feature type="chain" id="PRO_5017306746" description="Lipoprotein" evidence="1">
    <location>
        <begin position="20"/>
        <end position="85"/>
    </location>
</feature>